<keyword evidence="2" id="KW-1185">Reference proteome</keyword>
<dbReference type="EMBL" id="BDDD01001124">
    <property type="protein sequence ID" value="GAV73631.1"/>
    <property type="molecule type" value="Genomic_DNA"/>
</dbReference>
<evidence type="ECO:0000313" key="2">
    <source>
        <dbReference type="Proteomes" id="UP000187406"/>
    </source>
</evidence>
<dbReference type="OrthoDB" id="995189at2759"/>
<protein>
    <recommendedName>
        <fullName evidence="3">Zf-RVT domain-containing protein</fullName>
    </recommendedName>
</protein>
<comment type="caution">
    <text evidence="1">The sequence shown here is derived from an EMBL/GenBank/DDBJ whole genome shotgun (WGS) entry which is preliminary data.</text>
</comment>
<gene>
    <name evidence="1" type="ORF">CFOL_v3_17114</name>
</gene>
<reference evidence="2" key="1">
    <citation type="submission" date="2016-04" db="EMBL/GenBank/DDBJ databases">
        <title>Cephalotus genome sequencing.</title>
        <authorList>
            <person name="Fukushima K."/>
            <person name="Hasebe M."/>
            <person name="Fang X."/>
        </authorList>
    </citation>
    <scope>NUCLEOTIDE SEQUENCE [LARGE SCALE GENOMIC DNA]</scope>
    <source>
        <strain evidence="2">cv. St1</strain>
    </source>
</reference>
<dbReference type="Proteomes" id="UP000187406">
    <property type="component" value="Unassembled WGS sequence"/>
</dbReference>
<name>A0A1Q3C0H3_CEPFO</name>
<accession>A0A1Q3C0H3</accession>
<dbReference type="InParanoid" id="A0A1Q3C0H3"/>
<evidence type="ECO:0000313" key="1">
    <source>
        <dbReference type="EMBL" id="GAV73631.1"/>
    </source>
</evidence>
<evidence type="ECO:0008006" key="3">
    <source>
        <dbReference type="Google" id="ProtNLM"/>
    </source>
</evidence>
<sequence>MLAKQGWRLINDEDSLCSRVLKATYFWNRNFLEAPQGYNLSFTWSSLYEVREVLKNGLKWSADNGIKTEIWKDNWVPMREPLTPAPSNVLDHNARVSQMIVWDNGEWDHELIRQCFDDATVQAIIWIPLSHRLCADILIWSKHSTENYMVKSGYRLANGIVNGVAIENVIVPIR</sequence>
<proteinExistence type="predicted"/>
<organism evidence="1 2">
    <name type="scientific">Cephalotus follicularis</name>
    <name type="common">Albany pitcher plant</name>
    <dbReference type="NCBI Taxonomy" id="3775"/>
    <lineage>
        <taxon>Eukaryota</taxon>
        <taxon>Viridiplantae</taxon>
        <taxon>Streptophyta</taxon>
        <taxon>Embryophyta</taxon>
        <taxon>Tracheophyta</taxon>
        <taxon>Spermatophyta</taxon>
        <taxon>Magnoliopsida</taxon>
        <taxon>eudicotyledons</taxon>
        <taxon>Gunneridae</taxon>
        <taxon>Pentapetalae</taxon>
        <taxon>rosids</taxon>
        <taxon>fabids</taxon>
        <taxon>Oxalidales</taxon>
        <taxon>Cephalotaceae</taxon>
        <taxon>Cephalotus</taxon>
    </lineage>
</organism>
<dbReference type="AlphaFoldDB" id="A0A1Q3C0H3"/>